<dbReference type="Gene3D" id="2.60.120.260">
    <property type="entry name" value="Galactose-binding domain-like"/>
    <property type="match status" value="3"/>
</dbReference>
<reference evidence="7 8" key="1">
    <citation type="submission" date="2022-01" db="EMBL/GenBank/DDBJ databases">
        <title>Collection of gut derived symbiotic bacterial strains cultured from healthy donors.</title>
        <authorList>
            <person name="Lin H."/>
            <person name="Kohout C."/>
            <person name="Waligurski E."/>
            <person name="Pamer E.G."/>
        </authorList>
    </citation>
    <scope>NUCLEOTIDE SEQUENCE [LARGE SCALE GENOMIC DNA]</scope>
    <source>
        <strain evidence="7 8">DFI.7.58</strain>
    </source>
</reference>
<dbReference type="InterPro" id="IPR049487">
    <property type="entry name" value="BgaA-like_CBM"/>
</dbReference>
<feature type="chain" id="PRO_5045758811" evidence="5">
    <location>
        <begin position="27"/>
        <end position="2225"/>
    </location>
</feature>
<sequence length="2225" mass="243401">MKQRRRLLALLLASTIAMGSFTGALALTDEDVKDSTAAQSNVAEDATEMDRQILFNDDWKFYLGDASGAQEKNFNDSSWRDVTLPHDWSIELDFTNGATTSEIGHLAGGIGWYRKTFTLPPEMADKRITVDFGGVYMDSYTYVNGELVSRHPYGYTPFSYDITDLVVCDGETENVIAVRAENRIDSMQGTTSRWYSGSGIYRDVHLTVTEPVHVARYGTKITTPDLQEEYTSGQDVTVNVATQVQNDSEDEATVTVRTSMVGYEDESVLIDPVESEPVAVAAGETETVEQVLSAVEPALWSVDDPNLYNLVTEILVDGVVTDRYESRFGFRWTEFTVNDGFLLNGEWMKLNGMCMHHDQGALGSVSNYRAVQRQMEILKGMGVNAIRVTHNPASDELLQVCDELGLMVIEEAFDSWFLGKKNYDYGVRFFEMEATDPTATPGQTWAEFDLKTMVNRGKNFPSIIMWSLGNEIYATDNARGPETAQKLYDWTKEIDDTRPCTMGEDKFRERDATDTTSTYIQVADKMDVVGMNYIDRYPYKYDTLRATHPDWIIYGSENSSATKSRGVYAHPDSEGTGDSGSHPDYQQSSYDNDHVGWGSTATQSWTANRDRKFVLGEFVWTGFDYIGEPTPWNQNAYAPPKNSYFGVVDTAGFVKDDYYLYESQWTSVEENPMVHIMPHWNWDDASLRAQVTVNGQIPVRIYSNARSVELFKDGESLGKQTFATITPYQDEKGEDVVYQVNPDNESKLYLEWRIPYEPGTLKAVAYDENDEIVAEDVVTTAGDPAAISLSADRQVIESDGRDLSYITVDVLDADGNFVPTADNQMYFNITGDGKIVGVDNGNSPSWERYKDYDGVWKRKAFSGKALVIVQSTKENGSFTLTATGDGLASDSITCYTTENAGEGKDILGYDNPGTVVTNVNERPDLPETVMAIYSDGSKEEVPVVWDEIPEEQLAQPGTITVRGDVDGATVEITVIVKSVLGVRDTRMVTRTGTVPTLPETVKVVYSDGTEQSMAVAWETITEEEVAQEGTITKLGTVEGIPEDMKATAYIRVGEQSVPGANVAVRAAGETYPKANASYNVGTGHNMSDSINDGTIAFSPSWNNWQNGGVGLEDSWVSVEFEEAYTISKVGVHFFTDGQTKEPRELIVQYSNDGADWTNVENQSKTSGFNVAQGDVNTEYSITFDAVNAKFIRLSMKGQVRDASTFKPVGISELKVYSDITTAPVPSSDATLTALQLNGEDLEGFAPTTYSYTYVLGYNDSIPEITAVPAANASAFVVPPLTNDGSASIIVSAEDGTTNRYTIQFQRSDATLESVVLSADKTDLVENELVPFTLTATMEDGTTLSSGSYTVEYTVTATDAEQKGWVKFNNNGQIEAHTAGAVEAVAEVTYRGKTVASEPLALTIAAATEPIVVQFYDAVSVTTKLNTAPVLPEKVTAYVANSFARELSVQWDAIDPSQYAAYGQFTVEGTVEGQELKPTATVLVKDAIAAQQVSAATPYGNTPSLPEIVTVYNSDGTTNTEVPVTWEPMSADDFKVEEGTVVLVNGVAELDGTELPVIASVRVTSQDVVVSKNYAELQNGYELPFAIASYTNDVPESTDRVDKLNDGKISFATSDAEGKNIWCDWQRNAGGTENWVAVIIGNSGAVVNRFVDTLKVGFYDEGSSGGTQKPSDYRVEYYTGPIDFTLPDGPTTALGPNNPRGHVRDMADSPLNDDSNWQEVSYVGGKPAVKTGEMMEITFDPVETCMLRVYMTPTGTACLGVTELQYFGKDAVAKSDFAVNAIKIDGEPLADFDASKMEYTVELTSAAVPAVTAEATNNASVTIVPAVSANDTAKVIIAPEDGSVANTKTYTIQFHSESTADTYPVVTEPVEGATVTTDLQQAQEGQTVTVNIADIAADKQFHSITVVDADNNPVDTTEVVAGEQYTFTMPASAVTVKVVLEDNDPNQEHLLTVSYSGKDVSLWVDGVQQSFADKINQYRVNLKKGEIIALTFKPRNEGREFRAILCNDVAQEVTNTTEYLYTGTMDGMDQALSFTFDIVYKELLKQTIDAAQQEVDAGNTQGLIPAVQEAFDTRFQRAKEVYADQEATQAQIDAAHMDLMMVLHFLDFKSGDKTYLKDLIDTAEALDLDLFVEAGKAELEAALANAKGVYADESALQPEVDEAAETLLEAMLALDRKADLSVLNTVIAKAEEILLVLDEDYIPDEEANEAFKRSLATAKSLTEESG</sequence>
<dbReference type="Pfam" id="PF00703">
    <property type="entry name" value="Glyco_hydro_2"/>
    <property type="match status" value="1"/>
</dbReference>
<name>A0ABS9MMK3_9FIRM</name>
<dbReference type="Gene3D" id="3.20.20.80">
    <property type="entry name" value="Glycosidases"/>
    <property type="match status" value="1"/>
</dbReference>
<dbReference type="InterPro" id="IPR006103">
    <property type="entry name" value="Glyco_hydro_2_cat"/>
</dbReference>
<dbReference type="Pfam" id="PF02836">
    <property type="entry name" value="Glyco_hydro_2_C"/>
    <property type="match status" value="1"/>
</dbReference>
<dbReference type="InterPro" id="IPR036156">
    <property type="entry name" value="Beta-gal/glucu_dom_sf"/>
</dbReference>
<dbReference type="Pfam" id="PF21606">
    <property type="entry name" value="BgaA-like_CBM"/>
    <property type="match status" value="1"/>
</dbReference>
<evidence type="ECO:0000313" key="7">
    <source>
        <dbReference type="EMBL" id="MCG4611781.1"/>
    </source>
</evidence>
<dbReference type="InterPro" id="IPR008979">
    <property type="entry name" value="Galactose-bd-like_sf"/>
</dbReference>
<dbReference type="SUPFAM" id="SSF51445">
    <property type="entry name" value="(Trans)glycosidases"/>
    <property type="match status" value="1"/>
</dbReference>
<evidence type="ECO:0000313" key="8">
    <source>
        <dbReference type="Proteomes" id="UP001298681"/>
    </source>
</evidence>
<dbReference type="EMBL" id="JAKNHQ010000022">
    <property type="protein sequence ID" value="MCG4611781.1"/>
    <property type="molecule type" value="Genomic_DNA"/>
</dbReference>
<dbReference type="InterPro" id="IPR051913">
    <property type="entry name" value="GH2_Domain-Containing"/>
</dbReference>
<dbReference type="Pfam" id="PF00754">
    <property type="entry name" value="F5_F8_type_C"/>
    <property type="match status" value="1"/>
</dbReference>
<evidence type="ECO:0000256" key="2">
    <source>
        <dbReference type="ARBA" id="ARBA00022801"/>
    </source>
</evidence>
<dbReference type="InterPro" id="IPR006102">
    <property type="entry name" value="Ig-like_GH2"/>
</dbReference>
<evidence type="ECO:0000256" key="5">
    <source>
        <dbReference type="SAM" id="SignalP"/>
    </source>
</evidence>
<dbReference type="Proteomes" id="UP001298681">
    <property type="component" value="Unassembled WGS sequence"/>
</dbReference>
<dbReference type="InterPro" id="IPR006101">
    <property type="entry name" value="Glyco_hydro_2"/>
</dbReference>
<evidence type="ECO:0000256" key="4">
    <source>
        <dbReference type="SAM" id="MobiDB-lite"/>
    </source>
</evidence>
<dbReference type="Gene3D" id="1.20.1270.90">
    <property type="entry name" value="AF1782-like"/>
    <property type="match status" value="1"/>
</dbReference>
<accession>A0ABS9MMK3</accession>
<dbReference type="SUPFAM" id="SSF49303">
    <property type="entry name" value="beta-Galactosidase/glucuronidase domain"/>
    <property type="match status" value="1"/>
</dbReference>
<feature type="region of interest" description="Disordered" evidence="4">
    <location>
        <begin position="562"/>
        <end position="593"/>
    </location>
</feature>
<dbReference type="InterPro" id="IPR032311">
    <property type="entry name" value="DUF4982"/>
</dbReference>
<dbReference type="InterPro" id="IPR040605">
    <property type="entry name" value="Glyco_hydro2_dom5"/>
</dbReference>
<dbReference type="SUPFAM" id="SSF49785">
    <property type="entry name" value="Galactose-binding domain-like"/>
    <property type="match status" value="2"/>
</dbReference>
<dbReference type="Pfam" id="PF02837">
    <property type="entry name" value="Glyco_hydro_2_N"/>
    <property type="match status" value="1"/>
</dbReference>
<dbReference type="PRINTS" id="PR00132">
    <property type="entry name" value="GLHYDRLASE2"/>
</dbReference>
<keyword evidence="2" id="KW-0378">Hydrolase</keyword>
<dbReference type="PANTHER" id="PTHR42732">
    <property type="entry name" value="BETA-GALACTOSIDASE"/>
    <property type="match status" value="1"/>
</dbReference>
<proteinExistence type="inferred from homology"/>
<keyword evidence="8" id="KW-1185">Reference proteome</keyword>
<dbReference type="InterPro" id="IPR017853">
    <property type="entry name" value="GH"/>
</dbReference>
<evidence type="ECO:0000256" key="1">
    <source>
        <dbReference type="ARBA" id="ARBA00007401"/>
    </source>
</evidence>
<evidence type="ECO:0000256" key="3">
    <source>
        <dbReference type="ARBA" id="ARBA00023295"/>
    </source>
</evidence>
<keyword evidence="3" id="KW-0326">Glycosidase</keyword>
<dbReference type="InterPro" id="IPR006104">
    <property type="entry name" value="Glyco_hydro_2_N"/>
</dbReference>
<comment type="similarity">
    <text evidence="1">Belongs to the glycosyl hydrolase 2 family.</text>
</comment>
<feature type="domain" description="F5/8 type C" evidence="6">
    <location>
        <begin position="1059"/>
        <end position="1218"/>
    </location>
</feature>
<organism evidence="7 8">
    <name type="scientific">Anaeromassilibacillus senegalensis</name>
    <dbReference type="NCBI Taxonomy" id="1673717"/>
    <lineage>
        <taxon>Bacteria</taxon>
        <taxon>Bacillati</taxon>
        <taxon>Bacillota</taxon>
        <taxon>Clostridia</taxon>
        <taxon>Eubacteriales</taxon>
        <taxon>Acutalibacteraceae</taxon>
        <taxon>Anaeromassilibacillus</taxon>
    </lineage>
</organism>
<feature type="signal peptide" evidence="5">
    <location>
        <begin position="1"/>
        <end position="26"/>
    </location>
</feature>
<dbReference type="PROSITE" id="PS50022">
    <property type="entry name" value="FA58C_3"/>
    <property type="match status" value="1"/>
</dbReference>
<dbReference type="RefSeq" id="WP_237967129.1">
    <property type="nucleotide sequence ID" value="NZ_JAKNHQ010000022.1"/>
</dbReference>
<comment type="caution">
    <text evidence="7">The sequence shown here is derived from an EMBL/GenBank/DDBJ whole genome shotgun (WGS) entry which is preliminary data.</text>
</comment>
<keyword evidence="5" id="KW-0732">Signal</keyword>
<gene>
    <name evidence="7" type="ORF">L0P57_12670</name>
</gene>
<dbReference type="InterPro" id="IPR013783">
    <property type="entry name" value="Ig-like_fold"/>
</dbReference>
<dbReference type="Gene3D" id="2.60.40.10">
    <property type="entry name" value="Immunoglobulins"/>
    <property type="match status" value="3"/>
</dbReference>
<dbReference type="InterPro" id="IPR011081">
    <property type="entry name" value="Big_4"/>
</dbReference>
<dbReference type="Pfam" id="PF18565">
    <property type="entry name" value="Glyco_hydro2_C5"/>
    <property type="match status" value="1"/>
</dbReference>
<dbReference type="PANTHER" id="PTHR42732:SF1">
    <property type="entry name" value="BETA-MANNOSIDASE"/>
    <property type="match status" value="1"/>
</dbReference>
<protein>
    <submittedName>
        <fullName evidence="7">Ig-like domain-containing protein</fullName>
    </submittedName>
</protein>
<dbReference type="InterPro" id="IPR000421">
    <property type="entry name" value="FA58C"/>
</dbReference>
<dbReference type="Pfam" id="PF07532">
    <property type="entry name" value="Big_4"/>
    <property type="match status" value="3"/>
</dbReference>
<evidence type="ECO:0000259" key="6">
    <source>
        <dbReference type="PROSITE" id="PS50022"/>
    </source>
</evidence>
<dbReference type="Pfam" id="PF16355">
    <property type="entry name" value="DUF4982"/>
    <property type="match status" value="1"/>
</dbReference>